<evidence type="ECO:0000313" key="2">
    <source>
        <dbReference type="Proteomes" id="UP000268162"/>
    </source>
</evidence>
<proteinExistence type="predicted"/>
<keyword evidence="2" id="KW-1185">Reference proteome</keyword>
<evidence type="ECO:0000313" key="1">
    <source>
        <dbReference type="EMBL" id="RKP40156.1"/>
    </source>
</evidence>
<reference evidence="2" key="1">
    <citation type="journal article" date="2018" name="Nat. Microbiol.">
        <title>Leveraging single-cell genomics to expand the fungal tree of life.</title>
        <authorList>
            <person name="Ahrendt S.R."/>
            <person name="Quandt C.A."/>
            <person name="Ciobanu D."/>
            <person name="Clum A."/>
            <person name="Salamov A."/>
            <person name="Andreopoulos B."/>
            <person name="Cheng J.F."/>
            <person name="Woyke T."/>
            <person name="Pelin A."/>
            <person name="Henrissat B."/>
            <person name="Reynolds N.K."/>
            <person name="Benny G.L."/>
            <person name="Smith M.E."/>
            <person name="James T.Y."/>
            <person name="Grigoriev I.V."/>
        </authorList>
    </citation>
    <scope>NUCLEOTIDE SEQUENCE [LARGE SCALE GENOMIC DNA]</scope>
    <source>
        <strain evidence="2">RSA 468</strain>
    </source>
</reference>
<accession>A0A4Q0A200</accession>
<dbReference type="EMBL" id="ML002222">
    <property type="protein sequence ID" value="RKP40156.1"/>
    <property type="molecule type" value="Genomic_DNA"/>
</dbReference>
<name>A0A4Q0A200_9FUNG</name>
<gene>
    <name evidence="1" type="ORF">BJ085DRAFT_33180</name>
</gene>
<dbReference type="Proteomes" id="UP000268162">
    <property type="component" value="Unassembled WGS sequence"/>
</dbReference>
<sequence>MDTNPLNIQTDSLDLETSSAALGPMSIKPTTVQYNPMNSNIIDEIQYLAPIFDGKPDGPSWGHWMNTVENLISDLLPHCPRPTHFQILTTLLHPDIKKALFGSQISDYEIFEKYMRSHYPKKLWARHFATALHNSILFKGLDIHGAKAHAKEAVVHLGEIDMWCTEVITALLAELSNHLTLAPNYIWDTDMVNITTLGTCLEDIEKEVLVW</sequence>
<organism evidence="1 2">
    <name type="scientific">Dimargaris cristalligena</name>
    <dbReference type="NCBI Taxonomy" id="215637"/>
    <lineage>
        <taxon>Eukaryota</taxon>
        <taxon>Fungi</taxon>
        <taxon>Fungi incertae sedis</taxon>
        <taxon>Zoopagomycota</taxon>
        <taxon>Kickxellomycotina</taxon>
        <taxon>Dimargaritomycetes</taxon>
        <taxon>Dimargaritales</taxon>
        <taxon>Dimargaritaceae</taxon>
        <taxon>Dimargaris</taxon>
    </lineage>
</organism>
<protein>
    <submittedName>
        <fullName evidence="1">Uncharacterized protein</fullName>
    </submittedName>
</protein>
<dbReference type="AlphaFoldDB" id="A0A4Q0A200"/>